<dbReference type="EMBL" id="CP111012">
    <property type="protein sequence ID" value="WAQ93608.1"/>
    <property type="molecule type" value="Genomic_DNA"/>
</dbReference>
<dbReference type="SUPFAM" id="SSF48452">
    <property type="entry name" value="TPR-like"/>
    <property type="match status" value="1"/>
</dbReference>
<evidence type="ECO:0000256" key="5">
    <source>
        <dbReference type="SAM" id="MobiDB-lite"/>
    </source>
</evidence>
<dbReference type="Pfam" id="PF13181">
    <property type="entry name" value="TPR_8"/>
    <property type="match status" value="2"/>
</dbReference>
<protein>
    <recommendedName>
        <fullName evidence="3">Cell division cycle protein 27 homolog</fullName>
    </recommendedName>
</protein>
<dbReference type="PANTHER" id="PTHR12558">
    <property type="entry name" value="CELL DIVISION CYCLE 16,23,27"/>
    <property type="match status" value="1"/>
</dbReference>
<dbReference type="PROSITE" id="PS50005">
    <property type="entry name" value="TPR"/>
    <property type="match status" value="4"/>
</dbReference>
<evidence type="ECO:0000256" key="2">
    <source>
        <dbReference type="ARBA" id="ARBA00038210"/>
    </source>
</evidence>
<evidence type="ECO:0000256" key="1">
    <source>
        <dbReference type="ARBA" id="ARBA00022803"/>
    </source>
</evidence>
<dbReference type="SMART" id="SM00028">
    <property type="entry name" value="TPR"/>
    <property type="match status" value="4"/>
</dbReference>
<evidence type="ECO:0000256" key="3">
    <source>
        <dbReference type="ARBA" id="ARBA00039307"/>
    </source>
</evidence>
<dbReference type="Proteomes" id="UP001164746">
    <property type="component" value="Chromosome 1"/>
</dbReference>
<feature type="compositionally biased region" description="Basic residues" evidence="5">
    <location>
        <begin position="193"/>
        <end position="202"/>
    </location>
</feature>
<feature type="region of interest" description="Disordered" evidence="5">
    <location>
        <begin position="177"/>
        <end position="202"/>
    </location>
</feature>
<feature type="repeat" description="TPR" evidence="4">
    <location>
        <begin position="292"/>
        <end position="325"/>
    </location>
</feature>
<dbReference type="InterPro" id="IPR019734">
    <property type="entry name" value="TPR_rpt"/>
</dbReference>
<dbReference type="PANTHER" id="PTHR12558:SF13">
    <property type="entry name" value="CELL DIVISION CYCLE PROTEIN 27 HOMOLOG"/>
    <property type="match status" value="1"/>
</dbReference>
<evidence type="ECO:0000313" key="6">
    <source>
        <dbReference type="EMBL" id="WAQ93608.1"/>
    </source>
</evidence>
<dbReference type="PROSITE" id="PS50293">
    <property type="entry name" value="TPR_REGION"/>
    <property type="match status" value="1"/>
</dbReference>
<accession>A0ABY7D9I7</accession>
<dbReference type="Pfam" id="PF00515">
    <property type="entry name" value="TPR_1"/>
    <property type="match status" value="1"/>
</dbReference>
<name>A0ABY7D9I7_MYAAR</name>
<comment type="similarity">
    <text evidence="2">Belongs to the APC3/CDC27 family.</text>
</comment>
<organism evidence="6 7">
    <name type="scientific">Mya arenaria</name>
    <name type="common">Soft-shell clam</name>
    <dbReference type="NCBI Taxonomy" id="6604"/>
    <lineage>
        <taxon>Eukaryota</taxon>
        <taxon>Metazoa</taxon>
        <taxon>Spiralia</taxon>
        <taxon>Lophotrochozoa</taxon>
        <taxon>Mollusca</taxon>
        <taxon>Bivalvia</taxon>
        <taxon>Autobranchia</taxon>
        <taxon>Heteroconchia</taxon>
        <taxon>Euheterodonta</taxon>
        <taxon>Imparidentia</taxon>
        <taxon>Neoheterodontei</taxon>
        <taxon>Myida</taxon>
        <taxon>Myoidea</taxon>
        <taxon>Myidae</taxon>
        <taxon>Mya</taxon>
    </lineage>
</organism>
<feature type="repeat" description="TPR" evidence="4">
    <location>
        <begin position="394"/>
        <end position="427"/>
    </location>
</feature>
<reference evidence="6" key="1">
    <citation type="submission" date="2022-11" db="EMBL/GenBank/DDBJ databases">
        <title>Centuries of genome instability and evolution in soft-shell clam transmissible cancer (bioRxiv).</title>
        <authorList>
            <person name="Hart S.F.M."/>
            <person name="Yonemitsu M.A."/>
            <person name="Giersch R.M."/>
            <person name="Beal B.F."/>
            <person name="Arriagada G."/>
            <person name="Davis B.W."/>
            <person name="Ostrander E.A."/>
            <person name="Goff S.P."/>
            <person name="Metzger M.J."/>
        </authorList>
    </citation>
    <scope>NUCLEOTIDE SEQUENCE</scope>
    <source>
        <strain evidence="6">MELC-2E11</strain>
        <tissue evidence="6">Siphon/mantle</tissue>
    </source>
</reference>
<dbReference type="Gene3D" id="1.25.40.10">
    <property type="entry name" value="Tetratricopeptide repeat domain"/>
    <property type="match status" value="2"/>
</dbReference>
<feature type="compositionally biased region" description="Polar residues" evidence="5">
    <location>
        <begin position="177"/>
        <end position="188"/>
    </location>
</feature>
<feature type="repeat" description="TPR" evidence="4">
    <location>
        <begin position="326"/>
        <end position="359"/>
    </location>
</feature>
<feature type="repeat" description="TPR" evidence="4">
    <location>
        <begin position="360"/>
        <end position="393"/>
    </location>
</feature>
<keyword evidence="7" id="KW-1185">Reference proteome</keyword>
<evidence type="ECO:0000313" key="7">
    <source>
        <dbReference type="Proteomes" id="UP001164746"/>
    </source>
</evidence>
<proteinExistence type="inferred from homology"/>
<evidence type="ECO:0000256" key="4">
    <source>
        <dbReference type="PROSITE-ProRule" id="PRU00339"/>
    </source>
</evidence>
<gene>
    <name evidence="6" type="ORF">MAR_006079</name>
</gene>
<keyword evidence="1 4" id="KW-0802">TPR repeat</keyword>
<sequence length="450" mass="50616">MLLQEPVQSNQKKPCTYWRPVIIGLERHGRREKVDVTTVFPVPTTACTNVILQNTRDAHTAQNTPPIIVSEILNTIPESPITTAPTPPVNSTTSGGNLDSLMLAPVVPQEGVGHVAGLGEALTQVTPQPFQVPVPPQSLCTPHNEPVMKLLQTPETGLLDFTDHTPENCKGNVYEQENNKQQGKTRFTSPKGIGRKSKSRLNKTKTEIGENLKGDLICDNKPVTIMEPQQPQLQLAQMQQQSLEKIFKEILRSEPYHIEGMEIYSTTLWFLHKEVELSYLAQELTSIDKNSPEACCATGNCFSLQQEHETAIKFFNRAMQLNPWFAYAYTLLGHEFVYTEELDNAMACFRSAIRVSPRHYNAWFGVGLIYYKQEKFRLAEIHYRKALSINPQNSPLLCNLGMVLFSQQKSEHALATLDRAIALDPKNPLGKFHKATVLFAKQKNKVRSAR</sequence>
<dbReference type="InterPro" id="IPR011990">
    <property type="entry name" value="TPR-like_helical_dom_sf"/>
</dbReference>